<comment type="caution">
    <text evidence="2">The sequence shown here is derived from an EMBL/GenBank/DDBJ whole genome shotgun (WGS) entry which is preliminary data.</text>
</comment>
<evidence type="ECO:0000313" key="3">
    <source>
        <dbReference type="Proteomes" id="UP000077202"/>
    </source>
</evidence>
<organism evidence="2 3">
    <name type="scientific">Marchantia polymorpha subsp. ruderalis</name>
    <dbReference type="NCBI Taxonomy" id="1480154"/>
    <lineage>
        <taxon>Eukaryota</taxon>
        <taxon>Viridiplantae</taxon>
        <taxon>Streptophyta</taxon>
        <taxon>Embryophyta</taxon>
        <taxon>Marchantiophyta</taxon>
        <taxon>Marchantiopsida</taxon>
        <taxon>Marchantiidae</taxon>
        <taxon>Marchantiales</taxon>
        <taxon>Marchantiaceae</taxon>
        <taxon>Marchantia</taxon>
    </lineage>
</organism>
<name>A0A176VQQ3_MARPO</name>
<proteinExistence type="predicted"/>
<feature type="compositionally biased region" description="Polar residues" evidence="1">
    <location>
        <begin position="74"/>
        <end position="84"/>
    </location>
</feature>
<dbReference type="EMBL" id="LVLJ01003074">
    <property type="protein sequence ID" value="OAE22723.1"/>
    <property type="molecule type" value="Genomic_DNA"/>
</dbReference>
<dbReference type="AlphaFoldDB" id="A0A176VQQ3"/>
<evidence type="ECO:0000313" key="2">
    <source>
        <dbReference type="EMBL" id="OAE22723.1"/>
    </source>
</evidence>
<evidence type="ECO:0000256" key="1">
    <source>
        <dbReference type="SAM" id="MobiDB-lite"/>
    </source>
</evidence>
<feature type="compositionally biased region" description="Basic and acidic residues" evidence="1">
    <location>
        <begin position="28"/>
        <end position="38"/>
    </location>
</feature>
<sequence length="168" mass="18540">MLGVDDVLTRAREEVAKPVQLTKVELREEPAKSMESRKILPLRVESSNDDRKAGAPPRRGSKLFRELGTWHNDNLGSVAKQTEPSAHEQKVAGSDICHPSTTASLDSIWHWHFDDREKAHNIGSIIQQQQHDGPASQRASGPAAVQPGLLLLLLLLQQVQTLSSSTME</sequence>
<accession>A0A176VQQ3</accession>
<gene>
    <name evidence="2" type="ORF">AXG93_2035s1040</name>
</gene>
<keyword evidence="3" id="KW-1185">Reference proteome</keyword>
<feature type="region of interest" description="Disordered" evidence="1">
    <location>
        <begin position="28"/>
        <end position="61"/>
    </location>
</feature>
<feature type="region of interest" description="Disordered" evidence="1">
    <location>
        <begin position="74"/>
        <end position="98"/>
    </location>
</feature>
<protein>
    <submittedName>
        <fullName evidence="2">Uncharacterized protein</fullName>
    </submittedName>
</protein>
<reference evidence="2" key="1">
    <citation type="submission" date="2016-03" db="EMBL/GenBank/DDBJ databases">
        <title>Mechanisms controlling the formation of the plant cell surface in tip-growing cells are functionally conserved among land plants.</title>
        <authorList>
            <person name="Honkanen S."/>
            <person name="Jones V.A."/>
            <person name="Morieri G."/>
            <person name="Champion C."/>
            <person name="Hetherington A.J."/>
            <person name="Kelly S."/>
            <person name="Saint-Marcoux D."/>
            <person name="Proust H."/>
            <person name="Prescott H."/>
            <person name="Dolan L."/>
        </authorList>
    </citation>
    <scope>NUCLEOTIDE SEQUENCE [LARGE SCALE GENOMIC DNA]</scope>
    <source>
        <tissue evidence="2">Whole gametophyte</tissue>
    </source>
</reference>
<dbReference type="Proteomes" id="UP000077202">
    <property type="component" value="Unassembled WGS sequence"/>
</dbReference>